<dbReference type="PANTHER" id="PTHR43861">
    <property type="entry name" value="TRANS-ACONITATE 2-METHYLTRANSFERASE-RELATED"/>
    <property type="match status" value="1"/>
</dbReference>
<dbReference type="Pfam" id="PF08241">
    <property type="entry name" value="Methyltransf_11"/>
    <property type="match status" value="1"/>
</dbReference>
<keyword evidence="3" id="KW-1185">Reference proteome</keyword>
<proteinExistence type="predicted"/>
<evidence type="ECO:0000259" key="1">
    <source>
        <dbReference type="Pfam" id="PF08241"/>
    </source>
</evidence>
<feature type="domain" description="Methyltransferase type 11" evidence="1">
    <location>
        <begin position="43"/>
        <end position="134"/>
    </location>
</feature>
<sequence length="201" mass="22625">MSEFWEEAFKSKNQMWGWDPANAALIASGIFHEAGYKKILIPGIGYGRNAQPFVKEGMEVTGIEISETAIAIAKTRYGDSLKLYHGSVTEMPFDENRYDGIFAHALIHLLNEDERAKLIADCYEQLHEGGMMIFTAITKEAVTYGQGKPVGPDRFEQFGGVRMFFYDGVSIQQEFGGYGLASVEEVMENYPFHLIRCVKQN</sequence>
<evidence type="ECO:0000313" key="2">
    <source>
        <dbReference type="EMBL" id="CAG5015866.1"/>
    </source>
</evidence>
<dbReference type="RefSeq" id="WP_215241824.1">
    <property type="nucleotide sequence ID" value="NZ_CAJRAF010000004.1"/>
</dbReference>
<dbReference type="CDD" id="cd02440">
    <property type="entry name" value="AdoMet_MTases"/>
    <property type="match status" value="1"/>
</dbReference>
<accession>A0A916N7B0</accession>
<dbReference type="InterPro" id="IPR029063">
    <property type="entry name" value="SAM-dependent_MTases_sf"/>
</dbReference>
<dbReference type="SUPFAM" id="SSF53335">
    <property type="entry name" value="S-adenosyl-L-methionine-dependent methyltransferases"/>
    <property type="match status" value="1"/>
</dbReference>
<dbReference type="Gene3D" id="3.40.50.150">
    <property type="entry name" value="Vaccinia Virus protein VP39"/>
    <property type="match status" value="1"/>
</dbReference>
<dbReference type="Proteomes" id="UP000680038">
    <property type="component" value="Unassembled WGS sequence"/>
</dbReference>
<organism evidence="2 3">
    <name type="scientific">Dyadobacter helix</name>
    <dbReference type="NCBI Taxonomy" id="2822344"/>
    <lineage>
        <taxon>Bacteria</taxon>
        <taxon>Pseudomonadati</taxon>
        <taxon>Bacteroidota</taxon>
        <taxon>Cytophagia</taxon>
        <taxon>Cytophagales</taxon>
        <taxon>Spirosomataceae</taxon>
        <taxon>Dyadobacter</taxon>
    </lineage>
</organism>
<dbReference type="EMBL" id="CAJRAF010000004">
    <property type="protein sequence ID" value="CAG5015866.1"/>
    <property type="molecule type" value="Genomic_DNA"/>
</dbReference>
<dbReference type="GO" id="GO:0008757">
    <property type="term" value="F:S-adenosylmethionine-dependent methyltransferase activity"/>
    <property type="evidence" value="ECO:0007669"/>
    <property type="project" value="InterPro"/>
</dbReference>
<comment type="caution">
    <text evidence="2">The sequence shown here is derived from an EMBL/GenBank/DDBJ whole genome shotgun (WGS) entry which is preliminary data.</text>
</comment>
<dbReference type="InterPro" id="IPR013216">
    <property type="entry name" value="Methyltransf_11"/>
</dbReference>
<protein>
    <recommendedName>
        <fullName evidence="1">Methyltransferase type 11 domain-containing protein</fullName>
    </recommendedName>
</protein>
<reference evidence="2" key="1">
    <citation type="submission" date="2021-04" db="EMBL/GenBank/DDBJ databases">
        <authorList>
            <person name="Rodrigo-Torres L."/>
            <person name="Arahal R. D."/>
            <person name="Lucena T."/>
        </authorList>
    </citation>
    <scope>NUCLEOTIDE SEQUENCE</scope>
    <source>
        <strain evidence="2">CECT 9275</strain>
    </source>
</reference>
<dbReference type="AlphaFoldDB" id="A0A916N7B0"/>
<evidence type="ECO:0000313" key="3">
    <source>
        <dbReference type="Proteomes" id="UP000680038"/>
    </source>
</evidence>
<gene>
    <name evidence="2" type="ORF">DYBT9275_05431</name>
</gene>
<name>A0A916N7B0_9BACT</name>